<evidence type="ECO:0000313" key="3">
    <source>
        <dbReference type="EMBL" id="CAJ1955197.1"/>
    </source>
</evidence>
<dbReference type="InterPro" id="IPR016177">
    <property type="entry name" value="DNA-bd_dom_sf"/>
</dbReference>
<feature type="region of interest" description="Disordered" evidence="1">
    <location>
        <begin position="1"/>
        <end position="243"/>
    </location>
</feature>
<organism evidence="3 4">
    <name type="scientific">Cylindrotheca closterium</name>
    <dbReference type="NCBI Taxonomy" id="2856"/>
    <lineage>
        <taxon>Eukaryota</taxon>
        <taxon>Sar</taxon>
        <taxon>Stramenopiles</taxon>
        <taxon>Ochrophyta</taxon>
        <taxon>Bacillariophyta</taxon>
        <taxon>Bacillariophyceae</taxon>
        <taxon>Bacillariophycidae</taxon>
        <taxon>Bacillariales</taxon>
        <taxon>Bacillariaceae</taxon>
        <taxon>Cylindrotheca</taxon>
    </lineage>
</organism>
<dbReference type="EMBL" id="CAKOGP040001881">
    <property type="protein sequence ID" value="CAJ1955197.1"/>
    <property type="molecule type" value="Genomic_DNA"/>
</dbReference>
<dbReference type="Pfam" id="PF01429">
    <property type="entry name" value="MBD"/>
    <property type="match status" value="1"/>
</dbReference>
<feature type="compositionally biased region" description="Polar residues" evidence="1">
    <location>
        <begin position="119"/>
        <end position="134"/>
    </location>
</feature>
<dbReference type="AlphaFoldDB" id="A0AAD2FX24"/>
<accession>A0AAD2FX24</accession>
<protein>
    <recommendedName>
        <fullName evidence="2">MBD domain-containing protein</fullName>
    </recommendedName>
</protein>
<reference evidence="3" key="1">
    <citation type="submission" date="2023-08" db="EMBL/GenBank/DDBJ databases">
        <authorList>
            <person name="Audoor S."/>
            <person name="Bilcke G."/>
        </authorList>
    </citation>
    <scope>NUCLEOTIDE SEQUENCE</scope>
</reference>
<sequence length="437" mass="46778">MSTTPEPTKVNGTNPDPANSEKTADSSEFGILGSLPTSGVNESNGNSTEPMTVDKKEDAVAPPDNTKPACKPAITEDPKPLIQSTNLDKVTPGTDTKSASGAANTAPFDPVVSTKEAKTNTPASTKSVVQATITEKSEPLLESATVEKVKPTLVETKPAEKPETIKATEMEKSTENSKVTEVDSESKKSAETSELVVKSDDKTKTPEAGGDKSKSDDKGAHSLGGESANQFTPPLPEDFLKKAQANVDASKHYVETSNVSKIASRVNSQIPSSRPLENKTDDLLVAPIIPRPKKRPAAKSLLKQLGQSHVTNPLKKVKSVKAKTEKQPPGRGKSPGRGRATQSKSPAQKGPSVTKAKMLSEGPPTEDLEGGWPEGWVKRVFERASGATKGSTDKYWYSPINGIKLRSIMEVRRFMKALEMKKGDEIEAKKIMKTIKL</sequence>
<keyword evidence="4" id="KW-1185">Reference proteome</keyword>
<name>A0AAD2FX24_9STRA</name>
<feature type="compositionally biased region" description="Basic and acidic residues" evidence="1">
    <location>
        <begin position="135"/>
        <end position="150"/>
    </location>
</feature>
<dbReference type="GO" id="GO:0003677">
    <property type="term" value="F:DNA binding"/>
    <property type="evidence" value="ECO:0007669"/>
    <property type="project" value="InterPro"/>
</dbReference>
<feature type="compositionally biased region" description="Polar residues" evidence="1">
    <location>
        <begin position="1"/>
        <end position="21"/>
    </location>
</feature>
<evidence type="ECO:0000256" key="1">
    <source>
        <dbReference type="SAM" id="MobiDB-lite"/>
    </source>
</evidence>
<dbReference type="InterPro" id="IPR001739">
    <property type="entry name" value="Methyl_CpG_DNA-bd"/>
</dbReference>
<proteinExistence type="predicted"/>
<feature type="compositionally biased region" description="Polar residues" evidence="1">
    <location>
        <begin position="260"/>
        <end position="272"/>
    </location>
</feature>
<feature type="compositionally biased region" description="Polar residues" evidence="1">
    <location>
        <begin position="82"/>
        <end position="103"/>
    </location>
</feature>
<feature type="compositionally biased region" description="Polar residues" evidence="1">
    <location>
        <begin position="35"/>
        <end position="50"/>
    </location>
</feature>
<evidence type="ECO:0000259" key="2">
    <source>
        <dbReference type="PROSITE" id="PS50982"/>
    </source>
</evidence>
<dbReference type="SUPFAM" id="SSF54171">
    <property type="entry name" value="DNA-binding domain"/>
    <property type="match status" value="1"/>
</dbReference>
<dbReference type="Gene3D" id="3.30.890.10">
    <property type="entry name" value="Methyl-cpg-binding Protein 2, Chain A"/>
    <property type="match status" value="1"/>
</dbReference>
<comment type="caution">
    <text evidence="3">The sequence shown here is derived from an EMBL/GenBank/DDBJ whole genome shotgun (WGS) entry which is preliminary data.</text>
</comment>
<dbReference type="PROSITE" id="PS50982">
    <property type="entry name" value="MBD"/>
    <property type="match status" value="1"/>
</dbReference>
<dbReference type="Proteomes" id="UP001295423">
    <property type="component" value="Unassembled WGS sequence"/>
</dbReference>
<feature type="region of interest" description="Disordered" evidence="1">
    <location>
        <begin position="260"/>
        <end position="373"/>
    </location>
</feature>
<evidence type="ECO:0000313" key="4">
    <source>
        <dbReference type="Proteomes" id="UP001295423"/>
    </source>
</evidence>
<feature type="compositionally biased region" description="Basic and acidic residues" evidence="1">
    <location>
        <begin position="157"/>
        <end position="220"/>
    </location>
</feature>
<feature type="domain" description="MBD" evidence="2">
    <location>
        <begin position="362"/>
        <end position="437"/>
    </location>
</feature>
<gene>
    <name evidence="3" type="ORF">CYCCA115_LOCUS15632</name>
</gene>